<organism evidence="7">
    <name type="scientific">Flexilinea flocculi</name>
    <dbReference type="NCBI Taxonomy" id="1678840"/>
    <lineage>
        <taxon>Bacteria</taxon>
        <taxon>Bacillati</taxon>
        <taxon>Chloroflexota</taxon>
        <taxon>Anaerolineae</taxon>
        <taxon>Anaerolineales</taxon>
        <taxon>Anaerolineaceae</taxon>
        <taxon>Flexilinea</taxon>
    </lineage>
</organism>
<dbReference type="PANTHER" id="PTHR43758">
    <property type="entry name" value="7,8-DIHYDRO-8-OXOGUANINE TRIPHOSPHATASE"/>
    <property type="match status" value="1"/>
</dbReference>
<dbReference type="OrthoDB" id="9804563at2"/>
<evidence type="ECO:0000256" key="5">
    <source>
        <dbReference type="ARBA" id="ARBA00022842"/>
    </source>
</evidence>
<protein>
    <submittedName>
        <fullName evidence="7">Protein containing NUDIX domain</fullName>
    </submittedName>
</protein>
<dbReference type="Gene3D" id="3.90.79.10">
    <property type="entry name" value="Nucleoside Triphosphate Pyrophosphohydrolase"/>
    <property type="match status" value="1"/>
</dbReference>
<evidence type="ECO:0000256" key="3">
    <source>
        <dbReference type="ARBA" id="ARBA00022723"/>
    </source>
</evidence>
<feature type="domain" description="Nudix hydrolase" evidence="6">
    <location>
        <begin position="4"/>
        <end position="132"/>
    </location>
</feature>
<dbReference type="RefSeq" id="WP_062279729.1">
    <property type="nucleotide sequence ID" value="NZ_DF968181.1"/>
</dbReference>
<comment type="similarity">
    <text evidence="2">Belongs to the Nudix hydrolase family.</text>
</comment>
<dbReference type="GO" id="GO:0005737">
    <property type="term" value="C:cytoplasm"/>
    <property type="evidence" value="ECO:0007669"/>
    <property type="project" value="TreeGrafter"/>
</dbReference>
<dbReference type="InterPro" id="IPR015797">
    <property type="entry name" value="NUDIX_hydrolase-like_dom_sf"/>
</dbReference>
<dbReference type="Pfam" id="PF00293">
    <property type="entry name" value="NUDIX"/>
    <property type="match status" value="1"/>
</dbReference>
<accession>A0A0S7BJH3</accession>
<keyword evidence="3" id="KW-0479">Metal-binding</keyword>
<dbReference type="PROSITE" id="PS51462">
    <property type="entry name" value="NUDIX"/>
    <property type="match status" value="1"/>
</dbReference>
<dbReference type="EMBL" id="DF968181">
    <property type="protein sequence ID" value="GAP40442.1"/>
    <property type="molecule type" value="Genomic_DNA"/>
</dbReference>
<dbReference type="PANTHER" id="PTHR43758:SF2">
    <property type="entry name" value="OXIDIZED PURINE NUCLEOSIDE TRIPHOSPHATE HYDROLASE"/>
    <property type="match status" value="1"/>
</dbReference>
<comment type="cofactor">
    <cofactor evidence="1">
        <name>Mg(2+)</name>
        <dbReference type="ChEBI" id="CHEBI:18420"/>
    </cofactor>
</comment>
<dbReference type="AlphaFoldDB" id="A0A0S7BJH3"/>
<name>A0A0S7BJH3_9CHLR</name>
<evidence type="ECO:0000313" key="7">
    <source>
        <dbReference type="EMBL" id="GAP40442.1"/>
    </source>
</evidence>
<dbReference type="GO" id="GO:0016818">
    <property type="term" value="F:hydrolase activity, acting on acid anhydrides, in phosphorus-containing anhydrides"/>
    <property type="evidence" value="ECO:0007669"/>
    <property type="project" value="TreeGrafter"/>
</dbReference>
<evidence type="ECO:0000256" key="2">
    <source>
        <dbReference type="ARBA" id="ARBA00005582"/>
    </source>
</evidence>
<evidence type="ECO:0000256" key="4">
    <source>
        <dbReference type="ARBA" id="ARBA00022801"/>
    </source>
</evidence>
<sequence length="170" mass="19367">MRYQVIPRSLIFVFCKNQVLLLKGSSNKKFFANYYNGIGGHVERGETILESARRELQEESGIYMETLYLCGILHADENEAYGIQVSIFKGFLDRKPEILTESDEGSLLWVSTDQVGTLNVVPDIPCYFSKICNWMPGDDLFFACSRSDQDGFLHVRIDHQPDMIVPGYPV</sequence>
<keyword evidence="4" id="KW-0378">Hydrolase</keyword>
<dbReference type="Proteomes" id="UP000053370">
    <property type="component" value="Unassembled WGS sequence"/>
</dbReference>
<evidence type="ECO:0000313" key="8">
    <source>
        <dbReference type="Proteomes" id="UP000053370"/>
    </source>
</evidence>
<evidence type="ECO:0000259" key="6">
    <source>
        <dbReference type="PROSITE" id="PS51462"/>
    </source>
</evidence>
<dbReference type="SUPFAM" id="SSF55811">
    <property type="entry name" value="Nudix"/>
    <property type="match status" value="1"/>
</dbReference>
<dbReference type="STRING" id="1678840.ATC1_13418"/>
<proteinExistence type="inferred from homology"/>
<reference evidence="7" key="1">
    <citation type="journal article" date="2015" name="Genome Announc.">
        <title>Draft Genome Sequence of Anaerolineae Strain TC1, a Novel Isolate from a Methanogenic Wastewater Treatment System.</title>
        <authorList>
            <person name="Matsuura N."/>
            <person name="Tourlousse D.M."/>
            <person name="Sun L."/>
            <person name="Toyonaga M."/>
            <person name="Kuroda K."/>
            <person name="Ohashi A."/>
            <person name="Cruz R."/>
            <person name="Yamaguchi T."/>
            <person name="Sekiguchi Y."/>
        </authorList>
    </citation>
    <scope>NUCLEOTIDE SEQUENCE [LARGE SCALE GENOMIC DNA]</scope>
    <source>
        <strain evidence="7">TC1</strain>
    </source>
</reference>
<dbReference type="GO" id="GO:0046872">
    <property type="term" value="F:metal ion binding"/>
    <property type="evidence" value="ECO:0007669"/>
    <property type="project" value="UniProtKB-KW"/>
</dbReference>
<keyword evidence="8" id="KW-1185">Reference proteome</keyword>
<dbReference type="InterPro" id="IPR000086">
    <property type="entry name" value="NUDIX_hydrolase_dom"/>
</dbReference>
<gene>
    <name evidence="7" type="ORF">ATC1_13418</name>
</gene>
<keyword evidence="5" id="KW-0460">Magnesium</keyword>
<evidence type="ECO:0000256" key="1">
    <source>
        <dbReference type="ARBA" id="ARBA00001946"/>
    </source>
</evidence>